<dbReference type="PANTHER" id="PTHR11669">
    <property type="entry name" value="REPLICATION FACTOR C / DNA POLYMERASE III GAMMA-TAU SUBUNIT"/>
    <property type="match status" value="1"/>
</dbReference>
<dbReference type="GO" id="GO:0006261">
    <property type="term" value="P:DNA-templated DNA replication"/>
    <property type="evidence" value="ECO:0007669"/>
    <property type="project" value="TreeGrafter"/>
</dbReference>
<keyword evidence="4 11" id="KW-0235">DNA replication</keyword>
<feature type="compositionally biased region" description="Basic and acidic residues" evidence="12">
    <location>
        <begin position="533"/>
        <end position="558"/>
    </location>
</feature>
<evidence type="ECO:0000256" key="5">
    <source>
        <dbReference type="ARBA" id="ARBA00022723"/>
    </source>
</evidence>
<dbReference type="InterPro" id="IPR038249">
    <property type="entry name" value="PolIII_tau_V_sf"/>
</dbReference>
<evidence type="ECO:0000256" key="2">
    <source>
        <dbReference type="ARBA" id="ARBA00022679"/>
    </source>
</evidence>
<dbReference type="GO" id="GO:0003887">
    <property type="term" value="F:DNA-directed DNA polymerase activity"/>
    <property type="evidence" value="ECO:0007669"/>
    <property type="project" value="UniProtKB-KW"/>
</dbReference>
<dbReference type="EMBL" id="JAYGII010000001">
    <property type="protein sequence ID" value="MEA5444308.1"/>
    <property type="molecule type" value="Genomic_DNA"/>
</dbReference>
<evidence type="ECO:0000256" key="12">
    <source>
        <dbReference type="SAM" id="MobiDB-lite"/>
    </source>
</evidence>
<dbReference type="Pfam" id="PF12169">
    <property type="entry name" value="DNA_pol3_gamma3"/>
    <property type="match status" value="1"/>
</dbReference>
<comment type="caution">
    <text evidence="14">The sequence shown here is derived from an EMBL/GenBank/DDBJ whole genome shotgun (WGS) entry which is preliminary data.</text>
</comment>
<dbReference type="Gene3D" id="3.30.300.150">
    <property type="entry name" value="DNA polymerase III, tau subunit, domain V"/>
    <property type="match status" value="1"/>
</dbReference>
<dbReference type="RefSeq" id="WP_346049368.1">
    <property type="nucleotide sequence ID" value="NZ_JAYGII010000001.1"/>
</dbReference>
<dbReference type="SUPFAM" id="SSF52540">
    <property type="entry name" value="P-loop containing nucleoside triphosphate hydrolases"/>
    <property type="match status" value="1"/>
</dbReference>
<dbReference type="CDD" id="cd00009">
    <property type="entry name" value="AAA"/>
    <property type="match status" value="1"/>
</dbReference>
<dbReference type="InterPro" id="IPR022754">
    <property type="entry name" value="DNA_pol_III_gamma-3"/>
</dbReference>
<dbReference type="Pfam" id="PF13177">
    <property type="entry name" value="DNA_pol3_delta2"/>
    <property type="match status" value="1"/>
</dbReference>
<evidence type="ECO:0000313" key="14">
    <source>
        <dbReference type="EMBL" id="MEA5444308.1"/>
    </source>
</evidence>
<dbReference type="Pfam" id="PF12170">
    <property type="entry name" value="DNA_pol3_tau_5"/>
    <property type="match status" value="1"/>
</dbReference>
<name>A0AAP6JCW0_9GAMM</name>
<evidence type="ECO:0000256" key="1">
    <source>
        <dbReference type="ARBA" id="ARBA00006360"/>
    </source>
</evidence>
<evidence type="ECO:0000256" key="7">
    <source>
        <dbReference type="ARBA" id="ARBA00022833"/>
    </source>
</evidence>
<evidence type="ECO:0000256" key="10">
    <source>
        <dbReference type="ARBA" id="ARBA00049244"/>
    </source>
</evidence>
<evidence type="ECO:0000256" key="6">
    <source>
        <dbReference type="ARBA" id="ARBA00022741"/>
    </source>
</evidence>
<dbReference type="GO" id="GO:0005524">
    <property type="term" value="F:ATP binding"/>
    <property type="evidence" value="ECO:0007669"/>
    <property type="project" value="UniProtKB-KW"/>
</dbReference>
<dbReference type="PRINTS" id="PR00300">
    <property type="entry name" value="CLPPROTEASEA"/>
</dbReference>
<evidence type="ECO:0000256" key="3">
    <source>
        <dbReference type="ARBA" id="ARBA00022695"/>
    </source>
</evidence>
<comment type="function">
    <text evidence="11">DNA polymerase III is a complex, multichain enzyme responsible for most of the replicative synthesis in bacteria. This DNA polymerase also exhibits 3' to 5' exonuclease activity.</text>
</comment>
<keyword evidence="5" id="KW-0479">Metal-binding</keyword>
<dbReference type="InterPro" id="IPR008921">
    <property type="entry name" value="DNA_pol3_clamp-load_cplx_C"/>
</dbReference>
<dbReference type="Proteomes" id="UP001302316">
    <property type="component" value="Unassembled WGS sequence"/>
</dbReference>
<evidence type="ECO:0000259" key="13">
    <source>
        <dbReference type="SMART" id="SM00382"/>
    </source>
</evidence>
<dbReference type="NCBIfam" id="TIGR02397">
    <property type="entry name" value="dnaX_nterm"/>
    <property type="match status" value="1"/>
</dbReference>
<keyword evidence="2 11" id="KW-0808">Transferase</keyword>
<dbReference type="CDD" id="cd18137">
    <property type="entry name" value="HLD_clamp_pol_III_gamma_tau"/>
    <property type="match status" value="1"/>
</dbReference>
<dbReference type="EC" id="2.7.7.7" evidence="11"/>
<gene>
    <name evidence="11 14" type="primary">dnaX</name>
    <name evidence="14" type="ORF">VCB98_00565</name>
</gene>
<dbReference type="FunFam" id="1.10.8.60:FF:000013">
    <property type="entry name" value="DNA polymerase III subunit gamma/tau"/>
    <property type="match status" value="1"/>
</dbReference>
<dbReference type="GO" id="GO:0003677">
    <property type="term" value="F:DNA binding"/>
    <property type="evidence" value="ECO:0007669"/>
    <property type="project" value="InterPro"/>
</dbReference>
<feature type="region of interest" description="Disordered" evidence="12">
    <location>
        <begin position="361"/>
        <end position="451"/>
    </location>
</feature>
<dbReference type="GO" id="GO:0046872">
    <property type="term" value="F:metal ion binding"/>
    <property type="evidence" value="ECO:0007669"/>
    <property type="project" value="UniProtKB-KW"/>
</dbReference>
<dbReference type="AlphaFoldDB" id="A0AAP6JCW0"/>
<dbReference type="GO" id="GO:0009360">
    <property type="term" value="C:DNA polymerase III complex"/>
    <property type="evidence" value="ECO:0007669"/>
    <property type="project" value="InterPro"/>
</dbReference>
<evidence type="ECO:0000256" key="11">
    <source>
        <dbReference type="RuleBase" id="RU364063"/>
    </source>
</evidence>
<evidence type="ECO:0000256" key="4">
    <source>
        <dbReference type="ARBA" id="ARBA00022705"/>
    </source>
</evidence>
<organism evidence="14 15">
    <name type="scientific">Natronospira elongata</name>
    <dbReference type="NCBI Taxonomy" id="3110268"/>
    <lineage>
        <taxon>Bacteria</taxon>
        <taxon>Pseudomonadati</taxon>
        <taxon>Pseudomonadota</taxon>
        <taxon>Gammaproteobacteria</taxon>
        <taxon>Natronospirales</taxon>
        <taxon>Natronospiraceae</taxon>
        <taxon>Natronospira</taxon>
    </lineage>
</organism>
<dbReference type="Pfam" id="PF22608">
    <property type="entry name" value="DNAX_ATPase_lid"/>
    <property type="match status" value="1"/>
</dbReference>
<dbReference type="FunFam" id="3.40.50.300:FF:000014">
    <property type="entry name" value="DNA polymerase III subunit gamma/tau"/>
    <property type="match status" value="1"/>
</dbReference>
<dbReference type="InterPro" id="IPR012763">
    <property type="entry name" value="DNA_pol_III_sug/sutau_N"/>
</dbReference>
<evidence type="ECO:0000256" key="8">
    <source>
        <dbReference type="ARBA" id="ARBA00022840"/>
    </source>
</evidence>
<accession>A0AAP6JCW0</accession>
<dbReference type="Gene3D" id="1.20.272.10">
    <property type="match status" value="1"/>
</dbReference>
<dbReference type="InterPro" id="IPR050238">
    <property type="entry name" value="DNA_Rep/Repair_Clamp_Loader"/>
</dbReference>
<keyword evidence="6 11" id="KW-0547">Nucleotide-binding</keyword>
<sequence>MSYQVLARKYRPASFAELSGQEHVLRALVNALDNDRLHHAFLFTGTRGVGKTTIARILAKSLNCEQGISSTPCGECSACTEIAEGRFVDLIEVDAASRTRVDDTRELLDNVQYAPTRGRYKVYLIDEVHMLSAHSFNALLKTLEEPPPHVKFLLATTDPQKLPVTVLSRCLQFNLKRLPAAVIRDQLERILKSESLQGEAPALDLIARAADGSMRDALSLLDQAIAFGGGQLGESDVRAMLGTVERDDVLRILEALAERRAEALLDAVAELDTRAPDYLSVLDELATALQRMAVLQMVAEAGQEWEDRERLLSLSERLSPEDAQLYYQIAIHGRRDLPLAPEPRAGLEMTLLRMLAFRPDTAEEGSAGSPPGGRRSRPGGVSSGGQFAPKSQNPDRSPSRAAESASAQDSVMEGPAAERAQATPSEPAAVAPDTAGPASSGDKSPPGNWSALVDGLGLKGLARQLADNCQLEGWDGDNARLQIDPAGAQLQTPGAVGRLEKALGRFLGRPVKVRIRVTEALEDTPARQQQARQEAREQEARESIERDPNLQALREEFGAELEPRAVRFRAPKGNDQAPS</sequence>
<dbReference type="FunFam" id="1.20.272.10:FF:000003">
    <property type="entry name" value="DNA polymerase III subunit gamma/tau"/>
    <property type="match status" value="1"/>
</dbReference>
<evidence type="ECO:0000313" key="15">
    <source>
        <dbReference type="Proteomes" id="UP001302316"/>
    </source>
</evidence>
<dbReference type="NCBIfam" id="NF004046">
    <property type="entry name" value="PRK05563.1"/>
    <property type="match status" value="1"/>
</dbReference>
<feature type="region of interest" description="Disordered" evidence="12">
    <location>
        <begin position="524"/>
        <end position="558"/>
    </location>
</feature>
<dbReference type="Gene3D" id="3.40.50.300">
    <property type="entry name" value="P-loop containing nucleotide triphosphate hydrolases"/>
    <property type="match status" value="1"/>
</dbReference>
<keyword evidence="3 11" id="KW-0548">Nucleotidyltransferase</keyword>
<dbReference type="InterPro" id="IPR027417">
    <property type="entry name" value="P-loop_NTPase"/>
</dbReference>
<dbReference type="NCBIfam" id="NF005942">
    <property type="entry name" value="PRK07994.1"/>
    <property type="match status" value="1"/>
</dbReference>
<dbReference type="Gene3D" id="1.10.8.60">
    <property type="match status" value="1"/>
</dbReference>
<dbReference type="InterPro" id="IPR001270">
    <property type="entry name" value="ClpA/B"/>
</dbReference>
<comment type="similarity">
    <text evidence="1 11">Belongs to the DnaX/STICHEL family.</text>
</comment>
<dbReference type="InterPro" id="IPR021029">
    <property type="entry name" value="DNA_pol_III_tau_dom-5"/>
</dbReference>
<dbReference type="InterPro" id="IPR003593">
    <property type="entry name" value="AAA+_ATPase"/>
</dbReference>
<reference evidence="14 15" key="1">
    <citation type="submission" date="2023-12" db="EMBL/GenBank/DDBJ databases">
        <title>Whole-genome sequencing of halo(alkali)philic microorganisms from hypersaline lakes.</title>
        <authorList>
            <person name="Sorokin D.Y."/>
            <person name="Merkel A.Y."/>
            <person name="Messina E."/>
            <person name="Yakimov M."/>
        </authorList>
    </citation>
    <scope>NUCLEOTIDE SEQUENCE [LARGE SCALE GENOMIC DNA]</scope>
    <source>
        <strain evidence="14 15">AB-CW1</strain>
    </source>
</reference>
<keyword evidence="9 11" id="KW-0239">DNA-directed DNA polymerase</keyword>
<dbReference type="PANTHER" id="PTHR11669:SF0">
    <property type="entry name" value="PROTEIN STICHEL-LIKE 2"/>
    <property type="match status" value="1"/>
</dbReference>
<keyword evidence="7" id="KW-0862">Zinc</keyword>
<comment type="subunit">
    <text evidence="11">DNA polymerase III contains a core (composed of alpha, epsilon and theta chains) that associates with a tau subunit. This core dimerizes to form the POLIII' complex. PolIII' associates with the gamma complex (composed of gamma, delta, delta', psi and chi chains) and with the beta chain to form the complete DNA polymerase III complex.</text>
</comment>
<keyword evidence="8 11" id="KW-0067">ATP-binding</keyword>
<keyword evidence="15" id="KW-1185">Reference proteome</keyword>
<protein>
    <recommendedName>
        <fullName evidence="11">DNA polymerase III subunit gamma/tau</fullName>
        <ecNumber evidence="11">2.7.7.7</ecNumber>
    </recommendedName>
</protein>
<dbReference type="SUPFAM" id="SSF48019">
    <property type="entry name" value="post-AAA+ oligomerization domain-like"/>
    <property type="match status" value="1"/>
</dbReference>
<proteinExistence type="inferred from homology"/>
<comment type="catalytic activity">
    <reaction evidence="10 11">
        <text>DNA(n) + a 2'-deoxyribonucleoside 5'-triphosphate = DNA(n+1) + diphosphate</text>
        <dbReference type="Rhea" id="RHEA:22508"/>
        <dbReference type="Rhea" id="RHEA-COMP:17339"/>
        <dbReference type="Rhea" id="RHEA-COMP:17340"/>
        <dbReference type="ChEBI" id="CHEBI:33019"/>
        <dbReference type="ChEBI" id="CHEBI:61560"/>
        <dbReference type="ChEBI" id="CHEBI:173112"/>
        <dbReference type="EC" id="2.7.7.7"/>
    </reaction>
</comment>
<feature type="domain" description="AAA+ ATPase" evidence="13">
    <location>
        <begin position="37"/>
        <end position="178"/>
    </location>
</feature>
<dbReference type="InterPro" id="IPR045085">
    <property type="entry name" value="HLD_clamp_pol_III_gamma_tau"/>
</dbReference>
<evidence type="ECO:0000256" key="9">
    <source>
        <dbReference type="ARBA" id="ARBA00022932"/>
    </source>
</evidence>
<dbReference type="SMART" id="SM00382">
    <property type="entry name" value="AAA"/>
    <property type="match status" value="1"/>
</dbReference>